<dbReference type="Proteomes" id="UP000198615">
    <property type="component" value="Unassembled WGS sequence"/>
</dbReference>
<dbReference type="PROSITE" id="PS50112">
    <property type="entry name" value="PAS"/>
    <property type="match status" value="1"/>
</dbReference>
<dbReference type="EMBL" id="FNBW01000004">
    <property type="protein sequence ID" value="SDF57898.1"/>
    <property type="molecule type" value="Genomic_DNA"/>
</dbReference>
<gene>
    <name evidence="22" type="ORF">SAMN05660686_01737</name>
</gene>
<dbReference type="PROSITE" id="PS50110">
    <property type="entry name" value="RESPONSE_REGULATORY"/>
    <property type="match status" value="1"/>
</dbReference>
<dbReference type="RefSeq" id="WP_093149629.1">
    <property type="nucleotide sequence ID" value="NZ_FNBW01000004.1"/>
</dbReference>
<keyword evidence="7" id="KW-0808">Transferase</keyword>
<dbReference type="InterPro" id="IPR011006">
    <property type="entry name" value="CheY-like_superfamily"/>
</dbReference>
<dbReference type="InterPro" id="IPR001789">
    <property type="entry name" value="Sig_transdc_resp-reg_receiver"/>
</dbReference>
<keyword evidence="4" id="KW-1003">Cell membrane</keyword>
<dbReference type="InterPro" id="IPR000014">
    <property type="entry name" value="PAS"/>
</dbReference>
<dbReference type="Pfam" id="PF01627">
    <property type="entry name" value="Hpt"/>
    <property type="match status" value="1"/>
</dbReference>
<keyword evidence="5" id="KW-0997">Cell inner membrane</keyword>
<dbReference type="PRINTS" id="PR00344">
    <property type="entry name" value="BCTRLSENSOR"/>
</dbReference>
<evidence type="ECO:0000256" key="9">
    <source>
        <dbReference type="ARBA" id="ARBA00022741"/>
    </source>
</evidence>
<keyword evidence="13" id="KW-0902">Two-component regulatory system</keyword>
<proteinExistence type="predicted"/>
<feature type="modified residue" description="Phosphohistidine" evidence="15">
    <location>
        <position position="974"/>
    </location>
</feature>
<dbReference type="CDD" id="cd00082">
    <property type="entry name" value="HisKA"/>
    <property type="match status" value="1"/>
</dbReference>
<dbReference type="Pfam" id="PF00512">
    <property type="entry name" value="HisKA"/>
    <property type="match status" value="1"/>
</dbReference>
<evidence type="ECO:0000313" key="23">
    <source>
        <dbReference type="Proteomes" id="UP000198615"/>
    </source>
</evidence>
<keyword evidence="10 22" id="KW-0418">Kinase</keyword>
<comment type="caution">
    <text evidence="22">The sequence shown here is derived from an EMBL/GenBank/DDBJ whole genome shotgun (WGS) entry which is preliminary data.</text>
</comment>
<dbReference type="PANTHER" id="PTHR43047">
    <property type="entry name" value="TWO-COMPONENT HISTIDINE PROTEIN KINASE"/>
    <property type="match status" value="1"/>
</dbReference>
<evidence type="ECO:0000256" key="1">
    <source>
        <dbReference type="ARBA" id="ARBA00000085"/>
    </source>
</evidence>
<keyword evidence="6 16" id="KW-0597">Phosphoprotein</keyword>
<dbReference type="Pfam" id="PF12860">
    <property type="entry name" value="PAS_7"/>
    <property type="match status" value="3"/>
</dbReference>
<dbReference type="SMART" id="SM00091">
    <property type="entry name" value="PAS"/>
    <property type="match status" value="4"/>
</dbReference>
<dbReference type="SMART" id="SM00388">
    <property type="entry name" value="HisKA"/>
    <property type="match status" value="1"/>
</dbReference>
<name>A0A8G2BHC6_9PROT</name>
<dbReference type="SUPFAM" id="SSF55874">
    <property type="entry name" value="ATPase domain of HSP90 chaperone/DNA topoisomerase II/histidine kinase"/>
    <property type="match status" value="1"/>
</dbReference>
<evidence type="ECO:0000256" key="2">
    <source>
        <dbReference type="ARBA" id="ARBA00004429"/>
    </source>
</evidence>
<keyword evidence="12" id="KW-1133">Transmembrane helix</keyword>
<keyword evidence="23" id="KW-1185">Reference proteome</keyword>
<evidence type="ECO:0000256" key="13">
    <source>
        <dbReference type="ARBA" id="ARBA00023012"/>
    </source>
</evidence>
<dbReference type="PROSITE" id="PS50894">
    <property type="entry name" value="HPT"/>
    <property type="match status" value="1"/>
</dbReference>
<dbReference type="InterPro" id="IPR003661">
    <property type="entry name" value="HisK_dim/P_dom"/>
</dbReference>
<dbReference type="Gene3D" id="1.20.120.160">
    <property type="entry name" value="HPT domain"/>
    <property type="match status" value="1"/>
</dbReference>
<dbReference type="GO" id="GO:0000155">
    <property type="term" value="F:phosphorelay sensor kinase activity"/>
    <property type="evidence" value="ECO:0007669"/>
    <property type="project" value="InterPro"/>
</dbReference>
<dbReference type="CDD" id="cd17546">
    <property type="entry name" value="REC_hyHK_CKI1_RcsC-like"/>
    <property type="match status" value="1"/>
</dbReference>
<dbReference type="CDD" id="cd16922">
    <property type="entry name" value="HATPase_EvgS-ArcB-TorS-like"/>
    <property type="match status" value="1"/>
</dbReference>
<comment type="subcellular location">
    <subcellularLocation>
        <location evidence="2">Cell inner membrane</location>
        <topology evidence="2">Multi-pass membrane protein</topology>
    </subcellularLocation>
</comment>
<evidence type="ECO:0000256" key="6">
    <source>
        <dbReference type="ARBA" id="ARBA00022553"/>
    </source>
</evidence>
<dbReference type="AlphaFoldDB" id="A0A8G2BHC6"/>
<dbReference type="InterPro" id="IPR035965">
    <property type="entry name" value="PAS-like_dom_sf"/>
</dbReference>
<evidence type="ECO:0000256" key="17">
    <source>
        <dbReference type="SAM" id="Coils"/>
    </source>
</evidence>
<dbReference type="InterPro" id="IPR005467">
    <property type="entry name" value="His_kinase_dom"/>
</dbReference>
<dbReference type="FunFam" id="3.30.565.10:FF:000010">
    <property type="entry name" value="Sensor histidine kinase RcsC"/>
    <property type="match status" value="1"/>
</dbReference>
<dbReference type="InterPro" id="IPR003594">
    <property type="entry name" value="HATPase_dom"/>
</dbReference>
<evidence type="ECO:0000259" key="21">
    <source>
        <dbReference type="PROSITE" id="PS50894"/>
    </source>
</evidence>
<dbReference type="SUPFAM" id="SSF55785">
    <property type="entry name" value="PYP-like sensor domain (PAS domain)"/>
    <property type="match status" value="3"/>
</dbReference>
<dbReference type="Pfam" id="PF00072">
    <property type="entry name" value="Response_reg"/>
    <property type="match status" value="1"/>
</dbReference>
<dbReference type="Gene3D" id="3.40.50.2300">
    <property type="match status" value="1"/>
</dbReference>
<feature type="modified residue" description="4-aspartylphosphate" evidence="16">
    <location>
        <position position="829"/>
    </location>
</feature>
<evidence type="ECO:0000256" key="16">
    <source>
        <dbReference type="PROSITE-ProRule" id="PRU00169"/>
    </source>
</evidence>
<dbReference type="SUPFAM" id="SSF47384">
    <property type="entry name" value="Homodimeric domain of signal transducing histidine kinase"/>
    <property type="match status" value="1"/>
</dbReference>
<keyword evidence="11" id="KW-0067">ATP-binding</keyword>
<dbReference type="SMART" id="SM00448">
    <property type="entry name" value="REC"/>
    <property type="match status" value="1"/>
</dbReference>
<accession>A0A8G2BHC6</accession>
<evidence type="ECO:0000256" key="14">
    <source>
        <dbReference type="ARBA" id="ARBA00023136"/>
    </source>
</evidence>
<protein>
    <recommendedName>
        <fullName evidence="3">histidine kinase</fullName>
        <ecNumber evidence="3">2.7.13.3</ecNumber>
    </recommendedName>
</protein>
<reference evidence="22 23" key="1">
    <citation type="submission" date="2016-10" db="EMBL/GenBank/DDBJ databases">
        <authorList>
            <person name="Varghese N."/>
            <person name="Submissions S."/>
        </authorList>
    </citation>
    <scope>NUCLEOTIDE SEQUENCE [LARGE SCALE GENOMIC DNA]</scope>
    <source>
        <strain evidence="22 23">DSM 18839</strain>
    </source>
</reference>
<dbReference type="Pfam" id="PF02518">
    <property type="entry name" value="HATPase_c"/>
    <property type="match status" value="1"/>
</dbReference>
<dbReference type="SUPFAM" id="SSF47226">
    <property type="entry name" value="Histidine-containing phosphotransfer domain, HPT domain"/>
    <property type="match status" value="1"/>
</dbReference>
<keyword evidence="8" id="KW-0812">Transmembrane</keyword>
<keyword evidence="9" id="KW-0547">Nucleotide-binding</keyword>
<evidence type="ECO:0000256" key="3">
    <source>
        <dbReference type="ARBA" id="ARBA00012438"/>
    </source>
</evidence>
<feature type="domain" description="Response regulatory" evidence="19">
    <location>
        <begin position="780"/>
        <end position="897"/>
    </location>
</feature>
<dbReference type="SMART" id="SM00387">
    <property type="entry name" value="HATPase_c"/>
    <property type="match status" value="1"/>
</dbReference>
<dbReference type="PROSITE" id="PS50109">
    <property type="entry name" value="HIS_KIN"/>
    <property type="match status" value="1"/>
</dbReference>
<dbReference type="EC" id="2.7.13.3" evidence="3"/>
<dbReference type="InterPro" id="IPR008207">
    <property type="entry name" value="Sig_transdc_His_kin_Hpt_dom"/>
</dbReference>
<organism evidence="22 23">
    <name type="scientific">Thalassobaculum litoreum DSM 18839</name>
    <dbReference type="NCBI Taxonomy" id="1123362"/>
    <lineage>
        <taxon>Bacteria</taxon>
        <taxon>Pseudomonadati</taxon>
        <taxon>Pseudomonadota</taxon>
        <taxon>Alphaproteobacteria</taxon>
        <taxon>Rhodospirillales</taxon>
        <taxon>Thalassobaculaceae</taxon>
        <taxon>Thalassobaculum</taxon>
    </lineage>
</organism>
<dbReference type="Gene3D" id="3.30.565.10">
    <property type="entry name" value="Histidine kinase-like ATPase, C-terminal domain"/>
    <property type="match status" value="1"/>
</dbReference>
<dbReference type="Gene3D" id="3.30.450.20">
    <property type="entry name" value="PAS domain"/>
    <property type="match status" value="3"/>
</dbReference>
<evidence type="ECO:0000256" key="11">
    <source>
        <dbReference type="ARBA" id="ARBA00022840"/>
    </source>
</evidence>
<keyword evidence="14" id="KW-0472">Membrane</keyword>
<feature type="coiled-coil region" evidence="17">
    <location>
        <begin position="490"/>
        <end position="531"/>
    </location>
</feature>
<dbReference type="OrthoDB" id="9813151at2"/>
<dbReference type="InterPro" id="IPR036890">
    <property type="entry name" value="HATPase_C_sf"/>
</dbReference>
<evidence type="ECO:0000259" key="20">
    <source>
        <dbReference type="PROSITE" id="PS50112"/>
    </source>
</evidence>
<evidence type="ECO:0000259" key="18">
    <source>
        <dbReference type="PROSITE" id="PS50109"/>
    </source>
</evidence>
<evidence type="ECO:0000256" key="10">
    <source>
        <dbReference type="ARBA" id="ARBA00022777"/>
    </source>
</evidence>
<evidence type="ECO:0000256" key="4">
    <source>
        <dbReference type="ARBA" id="ARBA00022475"/>
    </source>
</evidence>
<dbReference type="GO" id="GO:0005524">
    <property type="term" value="F:ATP binding"/>
    <property type="evidence" value="ECO:0007669"/>
    <property type="project" value="UniProtKB-KW"/>
</dbReference>
<dbReference type="FunFam" id="1.10.287.130:FF:000004">
    <property type="entry name" value="Ethylene receptor 1"/>
    <property type="match status" value="1"/>
</dbReference>
<sequence>MVGASEHLSGIVRGVNQAVVAFDRSGTAIAWNPPAETLFEGLASRPGGVPVLVDGLAADGASARSAFEAALRGEHGTVVIDSSGTRAHCLPTRDDAGTVIGAHWIVPSPAEREAEETRRELQVMRDALNTMDDALSIYDGDDRFVFGNERFFGMYPFLRDRGDIVGHDFEDLLRFSLARDPSMTEAEREAYVQRRLDARRDRSPIPERQVPDGTWYLVKENYSPNGLTVTTRLDITRRKQAEMTLAATSAVLQVILDTMPNPLVAFDRNNHLIAWNRAFALLVHLSSEELTVGRSLVGVAKDAIRRLPSTEIGIKRMFRAIGKRSAVEFEWQREGADTYYVSGRPMPDGGYLSMWRDVTLERRAQALATTTQARLLDAIETMPEGFVLFDRDDRLVLSNAQYKDLYDLPQEAIDEAWTFEQLVRYTLDRGQYPEARGREDEWMAERLRQHLDPPKATFLQPLSDGRTILVSENKTREGGIVGMRSDITDRIEAETELRTARDALAEQTRSLRQLANELDEARRRAEDADAAKSRFLAMMSHELRTPMTGLLGMIELLSRTRLDSDQTGFIDIMRNSADTLLALLNDILDYSKLEAGKVQLEEIPFSPSKILDDVVRLFQISASSKGIRIESRIDERVPPWLLGDPLRLKQILSNLVSNGLKFTNEGSVTVALTLGKARGARVEILGAVIDTGIGIPPEIQGQLFAAFEQGAANTSRRFGGTGLGLSICRRLVEGMDGWISLDSTPGEGSTFAFGVLMQPTEKPEVAEEETVPSEDADPIRILLAEDNEVNRMLVSRMLARAGHRVDEAEDGAQAVQAVRRRVYDLVLMDMQMPVMDGPQATMEIRAMGGERADMPIVALTADAIPEHRNAYLAAGLDDVLLKPVDWDALNRTILWASRRRRDHVAIGNSMETGEGMLAVPAFDRARVRAAVGSLPPARAVEMIALVPQEATRQLALVEKAFEAGDTDLIRQLAHSMKGLAANFGAVLMEHAAGRIQEDDQGMARLSENMADLRRAVSATREQLPEVIAEFDAAEKD</sequence>
<feature type="domain" description="Histidine kinase" evidence="18">
    <location>
        <begin position="538"/>
        <end position="759"/>
    </location>
</feature>
<keyword evidence="17" id="KW-0175">Coiled coil</keyword>
<evidence type="ECO:0000256" key="7">
    <source>
        <dbReference type="ARBA" id="ARBA00022679"/>
    </source>
</evidence>
<evidence type="ECO:0000256" key="8">
    <source>
        <dbReference type="ARBA" id="ARBA00022692"/>
    </source>
</evidence>
<feature type="domain" description="HPt" evidence="21">
    <location>
        <begin position="935"/>
        <end position="1030"/>
    </location>
</feature>
<evidence type="ECO:0000256" key="5">
    <source>
        <dbReference type="ARBA" id="ARBA00022519"/>
    </source>
</evidence>
<dbReference type="GO" id="GO:0005886">
    <property type="term" value="C:plasma membrane"/>
    <property type="evidence" value="ECO:0007669"/>
    <property type="project" value="UniProtKB-SubCell"/>
</dbReference>
<evidence type="ECO:0000256" key="15">
    <source>
        <dbReference type="PROSITE-ProRule" id="PRU00110"/>
    </source>
</evidence>
<evidence type="ECO:0000313" key="22">
    <source>
        <dbReference type="EMBL" id="SDF57898.1"/>
    </source>
</evidence>
<evidence type="ECO:0000259" key="19">
    <source>
        <dbReference type="PROSITE" id="PS50110"/>
    </source>
</evidence>
<dbReference type="InterPro" id="IPR036641">
    <property type="entry name" value="HPT_dom_sf"/>
</dbReference>
<dbReference type="InterPro" id="IPR004358">
    <property type="entry name" value="Sig_transdc_His_kin-like_C"/>
</dbReference>
<dbReference type="Gene3D" id="1.10.287.130">
    <property type="match status" value="1"/>
</dbReference>
<feature type="domain" description="PAS" evidence="20">
    <location>
        <begin position="248"/>
        <end position="290"/>
    </location>
</feature>
<evidence type="ECO:0000256" key="12">
    <source>
        <dbReference type="ARBA" id="ARBA00022989"/>
    </source>
</evidence>
<dbReference type="InterPro" id="IPR036097">
    <property type="entry name" value="HisK_dim/P_sf"/>
</dbReference>
<comment type="catalytic activity">
    <reaction evidence="1">
        <text>ATP + protein L-histidine = ADP + protein N-phospho-L-histidine.</text>
        <dbReference type="EC" id="2.7.13.3"/>
    </reaction>
</comment>
<dbReference type="SUPFAM" id="SSF52172">
    <property type="entry name" value="CheY-like"/>
    <property type="match status" value="1"/>
</dbReference>